<comment type="pathway">
    <text evidence="1 9">Fermentation; pyruvate fermentation to lactate; (S)-lactate from pyruvate: step 1/1.</text>
</comment>
<evidence type="ECO:0000256" key="2">
    <source>
        <dbReference type="ARBA" id="ARBA00006054"/>
    </source>
</evidence>
<protein>
    <recommendedName>
        <fullName evidence="3 9">L-lactate dehydrogenase</fullName>
        <ecNumber evidence="3 9">1.1.1.27</ecNumber>
    </recommendedName>
</protein>
<dbReference type="InterPro" id="IPR011304">
    <property type="entry name" value="L-lactate_DH"/>
</dbReference>
<evidence type="ECO:0000313" key="13">
    <source>
        <dbReference type="Proteomes" id="UP000054321"/>
    </source>
</evidence>
<dbReference type="SUPFAM" id="SSF51735">
    <property type="entry name" value="NAD(P)-binding Rossmann-fold domains"/>
    <property type="match status" value="1"/>
</dbReference>
<evidence type="ECO:0000259" key="10">
    <source>
        <dbReference type="Pfam" id="PF00056"/>
    </source>
</evidence>
<evidence type="ECO:0000256" key="6">
    <source>
        <dbReference type="ARBA" id="ARBA00049258"/>
    </source>
</evidence>
<dbReference type="PROSITE" id="PS00064">
    <property type="entry name" value="L_LDH"/>
    <property type="match status" value="1"/>
</dbReference>
<reference evidence="12 13" key="1">
    <citation type="submission" date="2014-04" db="EMBL/GenBank/DDBJ databases">
        <authorList>
            <consortium name="DOE Joint Genome Institute"/>
            <person name="Kuo A."/>
            <person name="Martino E."/>
            <person name="Perotto S."/>
            <person name="Kohler A."/>
            <person name="Nagy L.G."/>
            <person name="Floudas D."/>
            <person name="Copeland A."/>
            <person name="Barry K.W."/>
            <person name="Cichocki N."/>
            <person name="Veneault-Fourrey C."/>
            <person name="LaButti K."/>
            <person name="Lindquist E.A."/>
            <person name="Lipzen A."/>
            <person name="Lundell T."/>
            <person name="Morin E."/>
            <person name="Murat C."/>
            <person name="Sun H."/>
            <person name="Tunlid A."/>
            <person name="Henrissat B."/>
            <person name="Grigoriev I.V."/>
            <person name="Hibbett D.S."/>
            <person name="Martin F."/>
            <person name="Nordberg H.P."/>
            <person name="Cantor M.N."/>
            <person name="Hua S.X."/>
        </authorList>
    </citation>
    <scope>NUCLEOTIDE SEQUENCE [LARGE SCALE GENOMIC DNA]</scope>
    <source>
        <strain evidence="12 13">Zn</strain>
    </source>
</reference>
<feature type="binding site" evidence="8">
    <location>
        <position position="96"/>
    </location>
    <ligand>
        <name>NAD(+)</name>
        <dbReference type="ChEBI" id="CHEBI:57540"/>
    </ligand>
</feature>
<dbReference type="EC" id="1.1.1.27" evidence="3 9"/>
<dbReference type="PIRSF" id="PIRSF000102">
    <property type="entry name" value="Lac_mal_DH"/>
    <property type="match status" value="1"/>
</dbReference>
<organism evidence="12 13">
    <name type="scientific">Oidiodendron maius (strain Zn)</name>
    <dbReference type="NCBI Taxonomy" id="913774"/>
    <lineage>
        <taxon>Eukaryota</taxon>
        <taxon>Fungi</taxon>
        <taxon>Dikarya</taxon>
        <taxon>Ascomycota</taxon>
        <taxon>Pezizomycotina</taxon>
        <taxon>Leotiomycetes</taxon>
        <taxon>Leotiomycetes incertae sedis</taxon>
        <taxon>Myxotrichaceae</taxon>
        <taxon>Oidiodendron</taxon>
    </lineage>
</organism>
<dbReference type="NCBIfam" id="TIGR01771">
    <property type="entry name" value="L-LDH-NAD"/>
    <property type="match status" value="1"/>
</dbReference>
<evidence type="ECO:0000313" key="12">
    <source>
        <dbReference type="EMBL" id="KIM95264.1"/>
    </source>
</evidence>
<dbReference type="EMBL" id="KN832887">
    <property type="protein sequence ID" value="KIM95264.1"/>
    <property type="molecule type" value="Genomic_DNA"/>
</dbReference>
<dbReference type="OrthoDB" id="6270329at2759"/>
<feature type="domain" description="Lactate/malate dehydrogenase C-terminal" evidence="11">
    <location>
        <begin position="146"/>
        <end position="302"/>
    </location>
</feature>
<dbReference type="InterPro" id="IPR018177">
    <property type="entry name" value="L-lactate_DH_AS"/>
</dbReference>
<dbReference type="InParanoid" id="A0A0C3GVG3"/>
<dbReference type="CDD" id="cd00300">
    <property type="entry name" value="LDH_like"/>
    <property type="match status" value="1"/>
</dbReference>
<dbReference type="AlphaFoldDB" id="A0A0C3GVG3"/>
<dbReference type="InterPro" id="IPR015955">
    <property type="entry name" value="Lactate_DH/Glyco_Ohase_4_C"/>
</dbReference>
<evidence type="ECO:0000256" key="4">
    <source>
        <dbReference type="ARBA" id="ARBA00023002"/>
    </source>
</evidence>
<evidence type="ECO:0000256" key="3">
    <source>
        <dbReference type="ARBA" id="ARBA00012967"/>
    </source>
</evidence>
<evidence type="ECO:0000259" key="11">
    <source>
        <dbReference type="Pfam" id="PF02866"/>
    </source>
</evidence>
<evidence type="ECO:0000256" key="9">
    <source>
        <dbReference type="RuleBase" id="RU000496"/>
    </source>
</evidence>
<dbReference type="GO" id="GO:0004459">
    <property type="term" value="F:L-lactate dehydrogenase (NAD+) activity"/>
    <property type="evidence" value="ECO:0007669"/>
    <property type="project" value="UniProtKB-EC"/>
</dbReference>
<dbReference type="GO" id="GO:0005737">
    <property type="term" value="C:cytoplasm"/>
    <property type="evidence" value="ECO:0007669"/>
    <property type="project" value="InterPro"/>
</dbReference>
<dbReference type="SUPFAM" id="SSF56327">
    <property type="entry name" value="LDH C-terminal domain-like"/>
    <property type="match status" value="1"/>
</dbReference>
<name>A0A0C3GVG3_OIDMZ</name>
<dbReference type="STRING" id="913774.A0A0C3GVG3"/>
<dbReference type="Pfam" id="PF00056">
    <property type="entry name" value="Ldh_1_N"/>
    <property type="match status" value="1"/>
</dbReference>
<dbReference type="Proteomes" id="UP000054321">
    <property type="component" value="Unassembled WGS sequence"/>
</dbReference>
<dbReference type="GO" id="GO:0006089">
    <property type="term" value="P:lactate metabolic process"/>
    <property type="evidence" value="ECO:0007669"/>
    <property type="project" value="TreeGrafter"/>
</dbReference>
<sequence length="302" mass="32315">MASTSSSIAIIGAGSVGAAIAHSLLLRRVVGDILLVDVDQERCRAQVLDLSDASYLSHVRVKQGSYAEASQADIVIITAGAKQNPGETRLDLIDRNHKILKSILESMAPLRADGILLLVANPVDALTHFAQQLSGLPRNQVIGSGTLLDSLRLRAKLAEKLKVADIAVNAYVLGEHGDSQFIAWSAATVSGAPLSSLLHLSDEDRTAIATSTKTKAYDIIELKGFTSFGISAATTSICEAIIYDQRQILPLSHWQEQLQCCLSLPVILGRSGVISTINLSLNENESKLILKSAESLREVITK</sequence>
<keyword evidence="13" id="KW-1185">Reference proteome</keyword>
<dbReference type="PANTHER" id="PTHR43128:SF16">
    <property type="entry name" value="L-LACTATE DEHYDROGENASE"/>
    <property type="match status" value="1"/>
</dbReference>
<evidence type="ECO:0000256" key="7">
    <source>
        <dbReference type="PIRSR" id="PIRSR000102-1"/>
    </source>
</evidence>
<dbReference type="InterPro" id="IPR036291">
    <property type="entry name" value="NAD(P)-bd_dom_sf"/>
</dbReference>
<dbReference type="PANTHER" id="PTHR43128">
    <property type="entry name" value="L-2-HYDROXYCARBOXYLATE DEHYDROGENASE (NAD(P)(+))"/>
    <property type="match status" value="1"/>
</dbReference>
<dbReference type="HOGENOM" id="CLU_045401_1_2_1"/>
<dbReference type="UniPathway" id="UPA00554">
    <property type="reaction ID" value="UER00611"/>
</dbReference>
<dbReference type="InterPro" id="IPR001236">
    <property type="entry name" value="Lactate/malate_DH_N"/>
</dbReference>
<feature type="binding site" evidence="8">
    <location>
        <begin position="119"/>
        <end position="121"/>
    </location>
    <ligand>
        <name>NAD(+)</name>
        <dbReference type="ChEBI" id="CHEBI:57540"/>
    </ligand>
</feature>
<proteinExistence type="inferred from homology"/>
<evidence type="ECO:0000256" key="1">
    <source>
        <dbReference type="ARBA" id="ARBA00004843"/>
    </source>
</evidence>
<accession>A0A0C3GVG3</accession>
<dbReference type="InterPro" id="IPR022383">
    <property type="entry name" value="Lactate/malate_DH_C"/>
</dbReference>
<feature type="domain" description="Lactate/malate dehydrogenase N-terminal" evidence="10">
    <location>
        <begin position="8"/>
        <end position="143"/>
    </location>
</feature>
<dbReference type="Pfam" id="PF02866">
    <property type="entry name" value="Ldh_1_C"/>
    <property type="match status" value="1"/>
</dbReference>
<feature type="active site" description="Proton acceptor" evidence="7">
    <location>
        <position position="176"/>
    </location>
</feature>
<dbReference type="Gene3D" id="3.90.110.10">
    <property type="entry name" value="Lactate dehydrogenase/glycoside hydrolase, family 4, C-terminal"/>
    <property type="match status" value="1"/>
</dbReference>
<gene>
    <name evidence="12" type="ORF">OIDMADRAFT_59746</name>
</gene>
<comment type="similarity">
    <text evidence="2">Belongs to the LDH/MDH superfamily. LDH family.</text>
</comment>
<evidence type="ECO:0000256" key="5">
    <source>
        <dbReference type="ARBA" id="ARBA00023027"/>
    </source>
</evidence>
<dbReference type="PRINTS" id="PR00086">
    <property type="entry name" value="LLDHDRGNASE"/>
</dbReference>
<keyword evidence="5 8" id="KW-0520">NAD</keyword>
<keyword evidence="4 9" id="KW-0560">Oxidoreductase</keyword>
<evidence type="ECO:0000256" key="8">
    <source>
        <dbReference type="PIRSR" id="PIRSR000102-3"/>
    </source>
</evidence>
<feature type="binding site" evidence="8">
    <location>
        <position position="37"/>
    </location>
    <ligand>
        <name>NAD(+)</name>
        <dbReference type="ChEBI" id="CHEBI:57540"/>
    </ligand>
</feature>
<comment type="catalytic activity">
    <reaction evidence="6 9">
        <text>(S)-lactate + NAD(+) = pyruvate + NADH + H(+)</text>
        <dbReference type="Rhea" id="RHEA:23444"/>
        <dbReference type="ChEBI" id="CHEBI:15361"/>
        <dbReference type="ChEBI" id="CHEBI:15378"/>
        <dbReference type="ChEBI" id="CHEBI:16651"/>
        <dbReference type="ChEBI" id="CHEBI:57540"/>
        <dbReference type="ChEBI" id="CHEBI:57945"/>
        <dbReference type="EC" id="1.1.1.27"/>
    </reaction>
</comment>
<reference evidence="13" key="2">
    <citation type="submission" date="2015-01" db="EMBL/GenBank/DDBJ databases">
        <title>Evolutionary Origins and Diversification of the Mycorrhizal Mutualists.</title>
        <authorList>
            <consortium name="DOE Joint Genome Institute"/>
            <consortium name="Mycorrhizal Genomics Consortium"/>
            <person name="Kohler A."/>
            <person name="Kuo A."/>
            <person name="Nagy L.G."/>
            <person name="Floudas D."/>
            <person name="Copeland A."/>
            <person name="Barry K.W."/>
            <person name="Cichocki N."/>
            <person name="Veneault-Fourrey C."/>
            <person name="LaButti K."/>
            <person name="Lindquist E.A."/>
            <person name="Lipzen A."/>
            <person name="Lundell T."/>
            <person name="Morin E."/>
            <person name="Murat C."/>
            <person name="Riley R."/>
            <person name="Ohm R."/>
            <person name="Sun H."/>
            <person name="Tunlid A."/>
            <person name="Henrissat B."/>
            <person name="Grigoriev I.V."/>
            <person name="Hibbett D.S."/>
            <person name="Martin F."/>
        </authorList>
    </citation>
    <scope>NUCLEOTIDE SEQUENCE [LARGE SCALE GENOMIC DNA]</scope>
    <source>
        <strain evidence="13">Zn</strain>
    </source>
</reference>
<feature type="binding site" evidence="8">
    <location>
        <begin position="12"/>
        <end position="17"/>
    </location>
    <ligand>
        <name>NAD(+)</name>
        <dbReference type="ChEBI" id="CHEBI:57540"/>
    </ligand>
</feature>
<dbReference type="InterPro" id="IPR001557">
    <property type="entry name" value="L-lactate/malate_DH"/>
</dbReference>
<dbReference type="Gene3D" id="3.40.50.720">
    <property type="entry name" value="NAD(P)-binding Rossmann-like Domain"/>
    <property type="match status" value="1"/>
</dbReference>